<dbReference type="NCBIfam" id="TIGR04057">
    <property type="entry name" value="SusC_RagA_signa"/>
    <property type="match status" value="1"/>
</dbReference>
<reference evidence="10 11" key="1">
    <citation type="submission" date="2024-06" db="EMBL/GenBank/DDBJ databases">
        <title>Chitinophaga defluvii sp. nov., isolated from municipal sewage.</title>
        <authorList>
            <person name="Zhang L."/>
        </authorList>
    </citation>
    <scope>NUCLEOTIDE SEQUENCE [LARGE SCALE GENOMIC DNA]</scope>
    <source>
        <strain evidence="10 11">H8</strain>
    </source>
</reference>
<dbReference type="Gene3D" id="3.55.50.30">
    <property type="match status" value="1"/>
</dbReference>
<evidence type="ECO:0000256" key="6">
    <source>
        <dbReference type="ARBA" id="ARBA00023237"/>
    </source>
</evidence>
<sequence length="1131" mass="123076">MCFSSIPGLFDPSGHKGPLLKKTPFTILLLFVYLSVSAYSNAQNITLQIKEQPLSAVFTAISKQTGFRFFYNENMLKTARPVTLSVKNTPLETVLDLCFKELPLSYTIVDKVIVIKDREGASPAKKEDQLSSSQPSVNIKGRILTEDNQPAIGATVAIKSQSGPGKGVVANTNGEFNIKAAPGDVLIISFIGCETKEITIADATTLTIVLQPSKKLLDMVVVTALGIKQVNRALSYNVQEVKSEELTRVPNASFVNSLAGKVAGITINSSASGIGGSTRVVMRGDKSLRADGNNNALYVLDGIPLPNLFSVNSTTSNGIYGGKDAGDGISSINPEDIASISVLTGASSAALYGGMAANGAILITTKNGTPEKTRLSYSNSTTFYQPFVLPEFQQTYGASDPGAFNSWGAKLQQPSTFSPRDFLQTGYNVTNSISVSTGTEKNTTYFSAAASNANGIIPNNNFNRYNLTFRNTSLYLNNKLSLDITGMYIRTKNQNMISQGQYFNPLVPLYLFPRGEDMEKYKLYERYNVERGFKTQWWPYGPLGLSIQNPYWIVNRNINQVDKERYILGATLKYKVLDWLDILGRARMDNNAAVNEIRNYASTLPLLASNSDNGSYLDLTTRSKQTYADVLVSVNKSFHSWGLLANAGASILDNRVATTGNADVLSNGAPLSKVPNLFTSSNVIPQPLSGSQSIITQVQSIYATAQFNYKKKVFLDLTGRNEWPSQLAYSNTSSLFYPSVGLSAVISDIVHVSPDVLSFLKIRGSYSEVGNPPAAFDARPGYTTTVAGPRLNRDLPFNLVPERTKSTEVGINASFWKDKINLAVTAYNANTYNQIFVFQAPDGSGFANFKVNAGKVRNKGIEAALGYNGNIGPVKWNANTTFTLNRNKILELAENAINPFDNQKLKRDTFYMAGIGSASSAAVKNGTIGDIYVNSLVRDQGGYIYIHPSTHAYSIDNNNLIYAGNPNPRYNIGFRNGFTYKQFNANFLVDARIGGIVVSATQALMDGFGTSKSSGDARDNGGVIINGYPTDAETYYKAVGLGTGVMSQYIYSATNVRLREASLSYTIPSKVFANKLQDVTLSLIGNNLFMFYNKAPFDPESTASTGTYFQGIDYFMMPSLRSFGFSVKVNL</sequence>
<dbReference type="InterPro" id="IPR036942">
    <property type="entry name" value="Beta-barrel_TonB_sf"/>
</dbReference>
<feature type="domain" description="Secretin/TonB short N-terminal" evidence="8">
    <location>
        <begin position="68"/>
        <end position="116"/>
    </location>
</feature>
<gene>
    <name evidence="10" type="ORF">ABR189_15995</name>
</gene>
<evidence type="ECO:0000313" key="10">
    <source>
        <dbReference type="EMBL" id="MET6998887.1"/>
    </source>
</evidence>
<evidence type="ECO:0000313" key="11">
    <source>
        <dbReference type="Proteomes" id="UP001549749"/>
    </source>
</evidence>
<keyword evidence="11" id="KW-1185">Reference proteome</keyword>
<comment type="caution">
    <text evidence="10">The sequence shown here is derived from an EMBL/GenBank/DDBJ whole genome shotgun (WGS) entry which is preliminary data.</text>
</comment>
<evidence type="ECO:0000256" key="7">
    <source>
        <dbReference type="PROSITE-ProRule" id="PRU01360"/>
    </source>
</evidence>
<protein>
    <submittedName>
        <fullName evidence="10">SusC/RagA family TonB-linked outer membrane protein</fullName>
    </submittedName>
</protein>
<comment type="subcellular location">
    <subcellularLocation>
        <location evidence="1 7">Cell outer membrane</location>
        <topology evidence="1 7">Multi-pass membrane protein</topology>
    </subcellularLocation>
</comment>
<feature type="domain" description="TonB-dependent receptor plug" evidence="9">
    <location>
        <begin position="232"/>
        <end position="360"/>
    </location>
</feature>
<dbReference type="PROSITE" id="PS52016">
    <property type="entry name" value="TONB_DEPENDENT_REC_3"/>
    <property type="match status" value="1"/>
</dbReference>
<dbReference type="EMBL" id="JBEXAC010000002">
    <property type="protein sequence ID" value="MET6998887.1"/>
    <property type="molecule type" value="Genomic_DNA"/>
</dbReference>
<dbReference type="Pfam" id="PF07715">
    <property type="entry name" value="Plug"/>
    <property type="match status" value="1"/>
</dbReference>
<dbReference type="RefSeq" id="WP_354661455.1">
    <property type="nucleotide sequence ID" value="NZ_JBEXAC010000002.1"/>
</dbReference>
<evidence type="ECO:0000259" key="9">
    <source>
        <dbReference type="Pfam" id="PF07715"/>
    </source>
</evidence>
<proteinExistence type="inferred from homology"/>
<comment type="similarity">
    <text evidence="7">Belongs to the TonB-dependent receptor family.</text>
</comment>
<keyword evidence="6 7" id="KW-0998">Cell outer membrane</keyword>
<dbReference type="InterPro" id="IPR008969">
    <property type="entry name" value="CarboxyPept-like_regulatory"/>
</dbReference>
<dbReference type="Gene3D" id="2.40.170.20">
    <property type="entry name" value="TonB-dependent receptor, beta-barrel domain"/>
    <property type="match status" value="1"/>
</dbReference>
<dbReference type="Pfam" id="PF13715">
    <property type="entry name" value="CarbopepD_reg_2"/>
    <property type="match status" value="1"/>
</dbReference>
<evidence type="ECO:0000256" key="5">
    <source>
        <dbReference type="ARBA" id="ARBA00023136"/>
    </source>
</evidence>
<dbReference type="NCBIfam" id="TIGR04056">
    <property type="entry name" value="OMP_RagA_SusC"/>
    <property type="match status" value="1"/>
</dbReference>
<dbReference type="InterPro" id="IPR012910">
    <property type="entry name" value="Plug_dom"/>
</dbReference>
<dbReference type="InterPro" id="IPR037066">
    <property type="entry name" value="Plug_dom_sf"/>
</dbReference>
<dbReference type="Pfam" id="PF07660">
    <property type="entry name" value="STN"/>
    <property type="match status" value="1"/>
</dbReference>
<dbReference type="InterPro" id="IPR011662">
    <property type="entry name" value="Secretin/TonB_short_N"/>
</dbReference>
<accession>A0ABV2T8C3</accession>
<evidence type="ECO:0000256" key="3">
    <source>
        <dbReference type="ARBA" id="ARBA00022452"/>
    </source>
</evidence>
<keyword evidence="4 7" id="KW-0812">Transmembrane</keyword>
<keyword evidence="3 7" id="KW-1134">Transmembrane beta strand</keyword>
<dbReference type="Gene3D" id="2.170.130.10">
    <property type="entry name" value="TonB-dependent receptor, plug domain"/>
    <property type="match status" value="1"/>
</dbReference>
<keyword evidence="5 7" id="KW-0472">Membrane</keyword>
<dbReference type="InterPro" id="IPR023997">
    <property type="entry name" value="TonB-dep_OMP_SusC/RagA_CS"/>
</dbReference>
<dbReference type="SUPFAM" id="SSF56935">
    <property type="entry name" value="Porins"/>
    <property type="match status" value="1"/>
</dbReference>
<evidence type="ECO:0000256" key="4">
    <source>
        <dbReference type="ARBA" id="ARBA00022692"/>
    </source>
</evidence>
<evidence type="ECO:0000256" key="1">
    <source>
        <dbReference type="ARBA" id="ARBA00004571"/>
    </source>
</evidence>
<dbReference type="SUPFAM" id="SSF49464">
    <property type="entry name" value="Carboxypeptidase regulatory domain-like"/>
    <property type="match status" value="1"/>
</dbReference>
<name>A0ABV2T8C3_9BACT</name>
<keyword evidence="2 7" id="KW-0813">Transport</keyword>
<dbReference type="InterPro" id="IPR023996">
    <property type="entry name" value="TonB-dep_OMP_SusC/RagA"/>
</dbReference>
<organism evidence="10 11">
    <name type="scientific">Chitinophaga defluvii</name>
    <dbReference type="NCBI Taxonomy" id="3163343"/>
    <lineage>
        <taxon>Bacteria</taxon>
        <taxon>Pseudomonadati</taxon>
        <taxon>Bacteroidota</taxon>
        <taxon>Chitinophagia</taxon>
        <taxon>Chitinophagales</taxon>
        <taxon>Chitinophagaceae</taxon>
        <taxon>Chitinophaga</taxon>
    </lineage>
</organism>
<dbReference type="Proteomes" id="UP001549749">
    <property type="component" value="Unassembled WGS sequence"/>
</dbReference>
<evidence type="ECO:0000259" key="8">
    <source>
        <dbReference type="Pfam" id="PF07660"/>
    </source>
</evidence>
<evidence type="ECO:0000256" key="2">
    <source>
        <dbReference type="ARBA" id="ARBA00022448"/>
    </source>
</evidence>
<dbReference type="InterPro" id="IPR039426">
    <property type="entry name" value="TonB-dep_rcpt-like"/>
</dbReference>